<dbReference type="RefSeq" id="YP_009046672.1">
    <property type="nucleotide sequence ID" value="NC_024451.1"/>
</dbReference>
<dbReference type="SMART" id="SM00974">
    <property type="entry name" value="T5orf172"/>
    <property type="match status" value="1"/>
</dbReference>
<organism evidence="2 3">
    <name type="scientific">Armadillidium vulgare iridescent virus</name>
    <dbReference type="NCBI Taxonomy" id="72201"/>
    <lineage>
        <taxon>Viruses</taxon>
        <taxon>Varidnaviria</taxon>
        <taxon>Bamfordvirae</taxon>
        <taxon>Nucleocytoviricota</taxon>
        <taxon>Megaviricetes</taxon>
        <taxon>Pimascovirales</taxon>
        <taxon>Pimascovirales incertae sedis</taxon>
        <taxon>Iridoviridae</taxon>
        <taxon>Betairidovirinae</taxon>
        <taxon>Iridovirus</taxon>
        <taxon>Iridovirus armadillidium1</taxon>
        <taxon>Invertebrate iridescent virus 31</taxon>
    </lineage>
</organism>
<dbReference type="InterPro" id="IPR018306">
    <property type="entry name" value="Phage_T5_Orf172_DNA-bd"/>
</dbReference>
<dbReference type="KEGG" id="vg:19738642"/>
<sequence>MELGFVYVISTNTYISKNIYKIGCTKNLERRLKTMNATRLYDDRFFIKMFWETKNYFDLETGIHNLLKEYRQNNEFFNCSFEKIEEAVEQYLSGKSTSYIHHDAILFPARERNTKWFPDRKCFEIDTLETKEEKKFTIMMNEERMREEIKTWISPFDKHGMYRFAHGSFWDSLIYVLKKNFLHNEDEDMVVNEVDEEDLKLLNQSFATIDLDDFSTEISELFSDTCVVTDD</sequence>
<dbReference type="GeneID" id="19738642"/>
<dbReference type="OrthoDB" id="8342at10239"/>
<name>A0A068QL35_9VIRU</name>
<reference evidence="2 3" key="1">
    <citation type="journal article" date="2014" name="J. Gen. Virol.">
        <title>Genome sequence of a crustacean iridovirus, IIV31, isolated from the pill bug, Armadillidium vulgare.</title>
        <authorList>
            <person name="Piegu B."/>
            <person name="Guizard S."/>
            <person name="Yeping T."/>
            <person name="Cruaud C."/>
            <person name="Asgari S."/>
            <person name="Bideshi D.K."/>
            <person name="Federici B.A."/>
            <person name="Bigot Y."/>
        </authorList>
    </citation>
    <scope>NUCLEOTIDE SEQUENCE [LARGE SCALE GENOMIC DNA]</scope>
</reference>
<feature type="domain" description="Bacteriophage T5 Orf172 DNA-binding" evidence="1">
    <location>
        <begin position="14"/>
        <end position="91"/>
    </location>
</feature>
<protein>
    <submittedName>
        <fullName evidence="2">BRO-like protein</fullName>
    </submittedName>
</protein>
<dbReference type="Pfam" id="PF13455">
    <property type="entry name" value="MUG113"/>
    <property type="match status" value="1"/>
</dbReference>
<evidence type="ECO:0000313" key="3">
    <source>
        <dbReference type="Proteomes" id="UP000114278"/>
    </source>
</evidence>
<accession>A0A068QL35</accession>
<dbReference type="EMBL" id="HF920637">
    <property type="protein sequence ID" value="CCV02430.1"/>
    <property type="molecule type" value="Genomic_DNA"/>
</dbReference>
<proteinExistence type="predicted"/>
<dbReference type="Proteomes" id="UP000114278">
    <property type="component" value="Segment"/>
</dbReference>
<evidence type="ECO:0000313" key="2">
    <source>
        <dbReference type="EMBL" id="CCV02430.1"/>
    </source>
</evidence>
<gene>
    <name evidence="2" type="primary">058R</name>
    <name evidence="2" type="ORF">IIV31_058R</name>
</gene>
<keyword evidence="3" id="KW-1185">Reference proteome</keyword>
<evidence type="ECO:0000259" key="1">
    <source>
        <dbReference type="SMART" id="SM00974"/>
    </source>
</evidence>